<dbReference type="EMBL" id="JADLRE010000007">
    <property type="protein sequence ID" value="MBF6225638.1"/>
    <property type="molecule type" value="Genomic_DNA"/>
</dbReference>
<dbReference type="SUPFAM" id="SSF140453">
    <property type="entry name" value="EsxAB dimer-like"/>
    <property type="match status" value="1"/>
</dbReference>
<evidence type="ECO:0000313" key="2">
    <source>
        <dbReference type="EMBL" id="MBF6225638.1"/>
    </source>
</evidence>
<feature type="compositionally biased region" description="Basic and acidic residues" evidence="1">
    <location>
        <begin position="262"/>
        <end position="275"/>
    </location>
</feature>
<organism evidence="2 3">
    <name type="scientific">Nocardia abscessus</name>
    <dbReference type="NCBI Taxonomy" id="120957"/>
    <lineage>
        <taxon>Bacteria</taxon>
        <taxon>Bacillati</taxon>
        <taxon>Actinomycetota</taxon>
        <taxon>Actinomycetes</taxon>
        <taxon>Mycobacteriales</taxon>
        <taxon>Nocardiaceae</taxon>
        <taxon>Nocardia</taxon>
    </lineage>
</organism>
<feature type="region of interest" description="Disordered" evidence="1">
    <location>
        <begin position="254"/>
        <end position="275"/>
    </location>
</feature>
<name>A0ABS0C5H5_9NOCA</name>
<comment type="caution">
    <text evidence="2">The sequence shown here is derived from an EMBL/GenBank/DDBJ whole genome shotgun (WGS) entry which is preliminary data.</text>
</comment>
<accession>A0ABS0C5H5</accession>
<feature type="region of interest" description="Disordered" evidence="1">
    <location>
        <begin position="435"/>
        <end position="475"/>
    </location>
</feature>
<reference evidence="2 3" key="1">
    <citation type="submission" date="2020-10" db="EMBL/GenBank/DDBJ databases">
        <title>Identification of Nocardia species via Next-generation sequencing and recognition of intraspecies genetic diversity.</title>
        <authorList>
            <person name="Li P."/>
            <person name="Li P."/>
            <person name="Lu B."/>
        </authorList>
    </citation>
    <scope>NUCLEOTIDE SEQUENCE [LARGE SCALE GENOMIC DNA]</scope>
    <source>
        <strain evidence="2 3">N-11</strain>
    </source>
</reference>
<evidence type="ECO:0000313" key="3">
    <source>
        <dbReference type="Proteomes" id="UP000807309"/>
    </source>
</evidence>
<sequence>MPTPIEVLNWDVSGLQAVADNATRIAEAIITASNTMHGTIYGLPWNGDARRAAEGRADREQSQMRAIATAYDDLSSACAGAARDMAHPLSEIRMIFQHYVALPVTVGDDWSISGVEDWNSESGVQLSRLVGLVSTLETFDAQWGAKIAAANDELAVMAPESVLEAANAAIQANRSEDSRADPERIRTSAAAFQQVFGRPPTSPNDWTTAEALNPKSFDPKYQGVGPEIRVVRINPVQDQGVVRTSQYIEQRDVTSFPPTNRDMGDNRTADPNFDPEHTRVATYVDYENGIVVIRQNPSVDQNPDGSPGVSKVGTPEATVWQTDDGAVRIRYDAANPFAPDIARNPPGPMSEHPISVNGDLVFVPGQDGVQVQGARSDYPSLEAYQDRPDGSTRTIAVDPAASGRSWGPGVNLPFHHELPGTDPNVFDQFRTYQEYPGDQPPGFPVTTDLPGTVAGTPDKAPSVRTITEDDHPLGR</sequence>
<proteinExistence type="predicted"/>
<dbReference type="InterPro" id="IPR036689">
    <property type="entry name" value="ESAT-6-like_sf"/>
</dbReference>
<feature type="compositionally biased region" description="Basic and acidic residues" evidence="1">
    <location>
        <begin position="466"/>
        <end position="475"/>
    </location>
</feature>
<dbReference type="RefSeq" id="WP_195032881.1">
    <property type="nucleotide sequence ID" value="NZ_JADLRE010000007.1"/>
</dbReference>
<protein>
    <submittedName>
        <fullName evidence="2">Uncharacterized protein</fullName>
    </submittedName>
</protein>
<dbReference type="Proteomes" id="UP000807309">
    <property type="component" value="Unassembled WGS sequence"/>
</dbReference>
<keyword evidence="3" id="KW-1185">Reference proteome</keyword>
<gene>
    <name evidence="2" type="ORF">IU470_11045</name>
</gene>
<evidence type="ECO:0000256" key="1">
    <source>
        <dbReference type="SAM" id="MobiDB-lite"/>
    </source>
</evidence>